<comment type="caution">
    <text evidence="1">The sequence shown here is derived from an EMBL/GenBank/DDBJ whole genome shotgun (WGS) entry which is preliminary data.</text>
</comment>
<dbReference type="AlphaFoldDB" id="A0A2H0BU27"/>
<dbReference type="Gene3D" id="2.120.10.30">
    <property type="entry name" value="TolB, C-terminal domain"/>
    <property type="match status" value="1"/>
</dbReference>
<dbReference type="SUPFAM" id="SSF69304">
    <property type="entry name" value="Tricorn protease N-terminal domain"/>
    <property type="match status" value="1"/>
</dbReference>
<dbReference type="InterPro" id="IPR011042">
    <property type="entry name" value="6-blade_b-propeller_TolB-like"/>
</dbReference>
<reference evidence="1 2" key="1">
    <citation type="submission" date="2017-09" db="EMBL/GenBank/DDBJ databases">
        <title>Depth-based differentiation of microbial function through sediment-hosted aquifers and enrichment of novel symbionts in the deep terrestrial subsurface.</title>
        <authorList>
            <person name="Probst A.J."/>
            <person name="Ladd B."/>
            <person name="Jarett J.K."/>
            <person name="Geller-Mcgrath D.E."/>
            <person name="Sieber C.M."/>
            <person name="Emerson J.B."/>
            <person name="Anantharaman K."/>
            <person name="Thomas B.C."/>
            <person name="Malmstrom R."/>
            <person name="Stieglmeier M."/>
            <person name="Klingl A."/>
            <person name="Woyke T."/>
            <person name="Ryan C.M."/>
            <person name="Banfield J.F."/>
        </authorList>
    </citation>
    <scope>NUCLEOTIDE SEQUENCE [LARGE SCALE GENOMIC DNA]</scope>
    <source>
        <strain evidence="1">CG22_combo_CG10-13_8_21_14_all_47_17</strain>
    </source>
</reference>
<organism evidence="1 2">
    <name type="scientific">Candidatus Uhrbacteria bacterium CG22_combo_CG10-13_8_21_14_all_47_17</name>
    <dbReference type="NCBI Taxonomy" id="1975041"/>
    <lineage>
        <taxon>Bacteria</taxon>
        <taxon>Candidatus Uhriibacteriota</taxon>
    </lineage>
</organism>
<name>A0A2H0BU27_9BACT</name>
<gene>
    <name evidence="1" type="ORF">COX00_02415</name>
</gene>
<evidence type="ECO:0000313" key="2">
    <source>
        <dbReference type="Proteomes" id="UP000231581"/>
    </source>
</evidence>
<evidence type="ECO:0000313" key="1">
    <source>
        <dbReference type="EMBL" id="PIP60560.1"/>
    </source>
</evidence>
<protein>
    <recommendedName>
        <fullName evidence="3">Dipeptidylpeptidase IV N-terminal domain-containing protein</fullName>
    </recommendedName>
</protein>
<dbReference type="Proteomes" id="UP000231581">
    <property type="component" value="Unassembled WGS sequence"/>
</dbReference>
<dbReference type="EMBL" id="PCSZ01000050">
    <property type="protein sequence ID" value="PIP60560.1"/>
    <property type="molecule type" value="Genomic_DNA"/>
</dbReference>
<accession>A0A2H0BU27</accession>
<proteinExistence type="predicted"/>
<sequence length="236" mass="25775">MPQYWEDFSFSPNDAEIAAKAVGGNENNRFLVVSNPDGTNARPVEDLGANQDKVHVDWSPNNQAIAYSFTGDSLGFDRQSIVLVGKNQENFKSLVVEGRGFVPNWSPTGDNMVYSVYSSNDNYLPSLWFSGASGDNTNANRQNLNLPTWADKCAWQSQTVVICGVPTQLDTGAGLQRDAFRQVPDEIYKLNLETGERINLGQPQGGAAVDQMTITPDGSAAMFTDAITGKLIRFNL</sequence>
<evidence type="ECO:0008006" key="3">
    <source>
        <dbReference type="Google" id="ProtNLM"/>
    </source>
</evidence>